<dbReference type="EMBL" id="HBUE01258463">
    <property type="protein sequence ID" value="CAG6557674.1"/>
    <property type="molecule type" value="Transcribed_RNA"/>
</dbReference>
<evidence type="ECO:0000313" key="1">
    <source>
        <dbReference type="EMBL" id="CAG6506358.1"/>
    </source>
</evidence>
<sequence length="185" mass="21843">MFPSIHPPDGWTTLEVVPPWRIPTVLDRKVLRVHRLEGRIEQELAIRSAIGHSILKITVSDQRPAVSQMVFHVHERFVALPMVRSDRWITSMTTKDLVPVGNFHVTLQNPPQQLWSTIRERLPHPDQTRHHRQRAKNRRYRRFSTRKRMYPFLLHPIRKITSWTRSQLTAEVRLRKVAAAAVVRL</sequence>
<reference evidence="1" key="1">
    <citation type="submission" date="2021-05" db="EMBL/GenBank/DDBJ databases">
        <authorList>
            <person name="Alioto T."/>
            <person name="Alioto T."/>
            <person name="Gomez Garrido J."/>
        </authorList>
    </citation>
    <scope>NUCLEOTIDE SEQUENCE</scope>
</reference>
<name>A0A8D8D7C9_CULPI</name>
<proteinExistence type="predicted"/>
<dbReference type="AlphaFoldDB" id="A0A8D8D7C9"/>
<dbReference type="EMBL" id="HBUE01153423">
    <property type="protein sequence ID" value="CAG6506358.1"/>
    <property type="molecule type" value="Transcribed_RNA"/>
</dbReference>
<protein>
    <submittedName>
        <fullName evidence="1">(northern house mosquito) hypothetical protein</fullName>
    </submittedName>
</protein>
<accession>A0A8D8D7C9</accession>
<organism evidence="1">
    <name type="scientific">Culex pipiens</name>
    <name type="common">House mosquito</name>
    <dbReference type="NCBI Taxonomy" id="7175"/>
    <lineage>
        <taxon>Eukaryota</taxon>
        <taxon>Metazoa</taxon>
        <taxon>Ecdysozoa</taxon>
        <taxon>Arthropoda</taxon>
        <taxon>Hexapoda</taxon>
        <taxon>Insecta</taxon>
        <taxon>Pterygota</taxon>
        <taxon>Neoptera</taxon>
        <taxon>Endopterygota</taxon>
        <taxon>Diptera</taxon>
        <taxon>Nematocera</taxon>
        <taxon>Culicoidea</taxon>
        <taxon>Culicidae</taxon>
        <taxon>Culicinae</taxon>
        <taxon>Culicini</taxon>
        <taxon>Culex</taxon>
        <taxon>Culex</taxon>
    </lineage>
</organism>